<dbReference type="Proteomes" id="UP000661649">
    <property type="component" value="Unassembled WGS sequence"/>
</dbReference>
<feature type="transmembrane region" description="Helical" evidence="1">
    <location>
        <begin position="164"/>
        <end position="194"/>
    </location>
</feature>
<name>A0ABR7P9E9_9FIRM</name>
<dbReference type="RefSeq" id="WP_117457919.1">
    <property type="nucleotide sequence ID" value="NZ_JACRTP010000001.1"/>
</dbReference>
<keyword evidence="1" id="KW-0812">Transmembrane</keyword>
<keyword evidence="1" id="KW-1133">Transmembrane helix</keyword>
<accession>A0ABR7P9E9</accession>
<evidence type="ECO:0000313" key="3">
    <source>
        <dbReference type="Proteomes" id="UP000661649"/>
    </source>
</evidence>
<reference evidence="2 3" key="1">
    <citation type="submission" date="2020-08" db="EMBL/GenBank/DDBJ databases">
        <title>Genome public.</title>
        <authorList>
            <person name="Liu C."/>
            <person name="Sun Q."/>
        </authorList>
    </citation>
    <scope>NUCLEOTIDE SEQUENCE [LARGE SCALE GENOMIC DNA]</scope>
    <source>
        <strain evidence="2 3">3_YM_SP_D4_24.mj</strain>
    </source>
</reference>
<comment type="caution">
    <text evidence="2">The sequence shown here is derived from an EMBL/GenBank/DDBJ whole genome shotgun (WGS) entry which is preliminary data.</text>
</comment>
<evidence type="ECO:0000256" key="1">
    <source>
        <dbReference type="SAM" id="Phobius"/>
    </source>
</evidence>
<feature type="transmembrane region" description="Helical" evidence="1">
    <location>
        <begin position="12"/>
        <end position="31"/>
    </location>
</feature>
<dbReference type="InterPro" id="IPR024529">
    <property type="entry name" value="ECF_trnsprt_substrate-spec"/>
</dbReference>
<keyword evidence="3" id="KW-1185">Reference proteome</keyword>
<keyword evidence="1" id="KW-0472">Membrane</keyword>
<proteinExistence type="predicted"/>
<organism evidence="2 3">
    <name type="scientific">Blautia stercoris</name>
    <dbReference type="NCBI Taxonomy" id="871664"/>
    <lineage>
        <taxon>Bacteria</taxon>
        <taxon>Bacillati</taxon>
        <taxon>Bacillota</taxon>
        <taxon>Clostridia</taxon>
        <taxon>Lachnospirales</taxon>
        <taxon>Lachnospiraceae</taxon>
        <taxon>Blautia</taxon>
    </lineage>
</organism>
<protein>
    <submittedName>
        <fullName evidence="2">ECF transporter S component</fullName>
    </submittedName>
</protein>
<feature type="transmembrane region" description="Helical" evidence="1">
    <location>
        <begin position="74"/>
        <end position="93"/>
    </location>
</feature>
<feature type="transmembrane region" description="Helical" evidence="1">
    <location>
        <begin position="43"/>
        <end position="67"/>
    </location>
</feature>
<dbReference type="Pfam" id="PF12822">
    <property type="entry name" value="ECF_trnsprt"/>
    <property type="match status" value="1"/>
</dbReference>
<feature type="transmembrane region" description="Helical" evidence="1">
    <location>
        <begin position="123"/>
        <end position="149"/>
    </location>
</feature>
<gene>
    <name evidence="2" type="ORF">H8712_04745</name>
</gene>
<dbReference type="EMBL" id="JACRTP010000001">
    <property type="protein sequence ID" value="MBC8627933.1"/>
    <property type="molecule type" value="Genomic_DNA"/>
</dbReference>
<dbReference type="Gene3D" id="1.10.1760.20">
    <property type="match status" value="1"/>
</dbReference>
<sequence length="209" mass="22119">MKTKKFTTTQLAILGLMTAILLIMAYTPLGYLNIGPLAISFNVIPVAICAIVLGPMGGAIAGAIFGLTSFGQCLGIGGVSAMGAMLLSINPFLAFIQRFIPRLFDGICLGYIYKAMRKRTNAYVSCAVTGFFSAFLNTLFFMTLLVGLFGNTEYVKGLMGGRNIIIGCCMMVGVNAVCEMLSSTLITGAVGAALSKARLLPVEQKGKRK</sequence>
<evidence type="ECO:0000313" key="2">
    <source>
        <dbReference type="EMBL" id="MBC8627933.1"/>
    </source>
</evidence>